<dbReference type="InterPro" id="IPR016126">
    <property type="entry name" value="Secretoglobin"/>
</dbReference>
<evidence type="ECO:0000256" key="2">
    <source>
        <dbReference type="ARBA" id="ARBA00022525"/>
    </source>
</evidence>
<evidence type="ECO:0000256" key="1">
    <source>
        <dbReference type="ARBA" id="ARBA00004613"/>
    </source>
</evidence>
<name>A0A9L0JTS3_EQUAS</name>
<comment type="subcellular location">
    <subcellularLocation>
        <location evidence="1">Secreted</location>
    </subcellularLocation>
</comment>
<dbReference type="PANTHER" id="PTHR14037">
    <property type="entry name" value="MAMMAGLOBIN-RELATED"/>
    <property type="match status" value="1"/>
</dbReference>
<dbReference type="SUPFAM" id="SSF48201">
    <property type="entry name" value="Uteroglobin-like"/>
    <property type="match status" value="1"/>
</dbReference>
<accession>A0A9L0JTS3</accession>
<dbReference type="InterPro" id="IPR035960">
    <property type="entry name" value="Secretoglobin_sf"/>
</dbReference>
<keyword evidence="5" id="KW-1185">Reference proteome</keyword>
<dbReference type="PROSITE" id="PS51311">
    <property type="entry name" value="SCGB"/>
    <property type="match status" value="1"/>
</dbReference>
<sequence>MGGIKVVTRRIKGGGLGTPHQSESLHPCHIRDQRTTAASIMKLVTVLMLVALPLYCYAGSGCQLLEDVVEKTLDPELSTTEYVEALQEFISDDAAREAAAQFKQCFLIQSNETLSNFGKMMETMYNSLYCALF</sequence>
<reference evidence="4" key="2">
    <citation type="submission" date="2025-08" db="UniProtKB">
        <authorList>
            <consortium name="Ensembl"/>
        </authorList>
    </citation>
    <scope>IDENTIFICATION</scope>
</reference>
<reference evidence="4 5" key="1">
    <citation type="journal article" date="2020" name="Nat. Commun.">
        <title>Donkey genomes provide new insights into domestication and selection for coat color.</title>
        <authorList>
            <person name="Wang"/>
            <person name="C."/>
            <person name="Li"/>
            <person name="H."/>
            <person name="Guo"/>
            <person name="Y."/>
            <person name="Huang"/>
            <person name="J."/>
            <person name="Sun"/>
            <person name="Y."/>
            <person name="Min"/>
            <person name="J."/>
            <person name="Wang"/>
            <person name="J."/>
            <person name="Fang"/>
            <person name="X."/>
            <person name="Zhao"/>
            <person name="Z."/>
            <person name="Wang"/>
            <person name="S."/>
            <person name="Zhang"/>
            <person name="Y."/>
            <person name="Liu"/>
            <person name="Q."/>
            <person name="Jiang"/>
            <person name="Q."/>
            <person name="Wang"/>
            <person name="X."/>
            <person name="Guo"/>
            <person name="Y."/>
            <person name="Yang"/>
            <person name="C."/>
            <person name="Wang"/>
            <person name="Y."/>
            <person name="Tian"/>
            <person name="F."/>
            <person name="Zhuang"/>
            <person name="G."/>
            <person name="Fan"/>
            <person name="Y."/>
            <person name="Gao"/>
            <person name="Q."/>
            <person name="Li"/>
            <person name="Y."/>
            <person name="Ju"/>
            <person name="Z."/>
            <person name="Li"/>
            <person name="J."/>
            <person name="Li"/>
            <person name="R."/>
            <person name="Hou"/>
            <person name="M."/>
            <person name="Yang"/>
            <person name="G."/>
            <person name="Liu"/>
            <person name="G."/>
            <person name="Liu"/>
            <person name="W."/>
            <person name="Guo"/>
            <person name="J."/>
            <person name="Pan"/>
            <person name="S."/>
            <person name="Fan"/>
            <person name="G."/>
            <person name="Zhang"/>
            <person name="W."/>
            <person name="Zhang"/>
            <person name="R."/>
            <person name="Yu"/>
            <person name="J."/>
            <person name="Zhang"/>
            <person name="X."/>
            <person name="Yin"/>
            <person name="Q."/>
            <person name="Ji"/>
            <person name="C."/>
            <person name="Jin"/>
            <person name="Y."/>
            <person name="Yue"/>
            <person name="G."/>
            <person name="Liu"/>
            <person name="M."/>
            <person name="Xu"/>
            <person name="J."/>
            <person name="Liu"/>
            <person name="S."/>
            <person name="Jordana"/>
            <person name="J."/>
            <person name="Noce"/>
            <person name="A."/>
            <person name="Amills"/>
            <person name="M."/>
            <person name="Wu"/>
            <person name="D.D."/>
            <person name="Li"/>
            <person name="S."/>
            <person name="Zhou"/>
            <person name="X. and Zhong"/>
            <person name="J."/>
        </authorList>
    </citation>
    <scope>NUCLEOTIDE SEQUENCE [LARGE SCALE GENOMIC DNA]</scope>
</reference>
<dbReference type="GeneTree" id="ENSGT00390000013802"/>
<dbReference type="Proteomes" id="UP000694387">
    <property type="component" value="Chromosome 17"/>
</dbReference>
<dbReference type="AlphaFoldDB" id="A0A9L0JTS3"/>
<evidence type="ECO:0000313" key="4">
    <source>
        <dbReference type="Ensembl" id="ENSEASP00005055853.1"/>
    </source>
</evidence>
<keyword evidence="3" id="KW-0812">Transmembrane</keyword>
<feature type="transmembrane region" description="Helical" evidence="3">
    <location>
        <begin position="40"/>
        <end position="60"/>
    </location>
</feature>
<reference evidence="4" key="3">
    <citation type="submission" date="2025-09" db="UniProtKB">
        <authorList>
            <consortium name="Ensembl"/>
        </authorList>
    </citation>
    <scope>IDENTIFICATION</scope>
</reference>
<dbReference type="Ensembl" id="ENSEAST00005064552.1">
    <property type="protein sequence ID" value="ENSEASP00005055853.1"/>
    <property type="gene ID" value="ENSEASG00005033208.1"/>
</dbReference>
<gene>
    <name evidence="4" type="primary">SCGB2A2</name>
</gene>
<evidence type="ECO:0000256" key="3">
    <source>
        <dbReference type="SAM" id="Phobius"/>
    </source>
</evidence>
<keyword evidence="3" id="KW-1133">Transmembrane helix</keyword>
<keyword evidence="2" id="KW-0964">Secreted</keyword>
<organism evidence="4 5">
    <name type="scientific">Equus asinus</name>
    <name type="common">Donkey</name>
    <name type="synonym">Equus africanus asinus</name>
    <dbReference type="NCBI Taxonomy" id="9793"/>
    <lineage>
        <taxon>Eukaryota</taxon>
        <taxon>Metazoa</taxon>
        <taxon>Chordata</taxon>
        <taxon>Craniata</taxon>
        <taxon>Vertebrata</taxon>
        <taxon>Euteleostomi</taxon>
        <taxon>Mammalia</taxon>
        <taxon>Eutheria</taxon>
        <taxon>Laurasiatheria</taxon>
        <taxon>Perissodactyla</taxon>
        <taxon>Equidae</taxon>
        <taxon>Equus</taxon>
    </lineage>
</organism>
<dbReference type="GO" id="GO:0030521">
    <property type="term" value="P:androgen receptor signaling pathway"/>
    <property type="evidence" value="ECO:0007669"/>
    <property type="project" value="TreeGrafter"/>
</dbReference>
<keyword evidence="3" id="KW-0472">Membrane</keyword>
<dbReference type="Pfam" id="PF01099">
    <property type="entry name" value="Uteroglobin"/>
    <property type="match status" value="1"/>
</dbReference>
<dbReference type="GO" id="GO:0005615">
    <property type="term" value="C:extracellular space"/>
    <property type="evidence" value="ECO:0007669"/>
    <property type="project" value="TreeGrafter"/>
</dbReference>
<dbReference type="CDD" id="cd00633">
    <property type="entry name" value="Secretoglobin"/>
    <property type="match status" value="1"/>
</dbReference>
<evidence type="ECO:0000313" key="5">
    <source>
        <dbReference type="Proteomes" id="UP000694387"/>
    </source>
</evidence>
<dbReference type="PANTHER" id="PTHR14037:SF4">
    <property type="entry name" value="MAMMAGLOBIN-B"/>
    <property type="match status" value="1"/>
</dbReference>
<proteinExistence type="predicted"/>
<protein>
    <submittedName>
        <fullName evidence="4">Uncharacterized protein</fullName>
    </submittedName>
</protein>